<organism evidence="1 2">
    <name type="scientific">Pisolithus tinctorius Marx 270</name>
    <dbReference type="NCBI Taxonomy" id="870435"/>
    <lineage>
        <taxon>Eukaryota</taxon>
        <taxon>Fungi</taxon>
        <taxon>Dikarya</taxon>
        <taxon>Basidiomycota</taxon>
        <taxon>Agaricomycotina</taxon>
        <taxon>Agaricomycetes</taxon>
        <taxon>Agaricomycetidae</taxon>
        <taxon>Boletales</taxon>
        <taxon>Sclerodermatineae</taxon>
        <taxon>Pisolithaceae</taxon>
        <taxon>Pisolithus</taxon>
    </lineage>
</organism>
<accession>A0A0C3INM7</accession>
<dbReference type="HOGENOM" id="CLU_2321326_0_0_1"/>
<reference evidence="2" key="2">
    <citation type="submission" date="2015-01" db="EMBL/GenBank/DDBJ databases">
        <title>Evolutionary Origins and Diversification of the Mycorrhizal Mutualists.</title>
        <authorList>
            <consortium name="DOE Joint Genome Institute"/>
            <consortium name="Mycorrhizal Genomics Consortium"/>
            <person name="Kohler A."/>
            <person name="Kuo A."/>
            <person name="Nagy L.G."/>
            <person name="Floudas D."/>
            <person name="Copeland A."/>
            <person name="Barry K.W."/>
            <person name="Cichocki N."/>
            <person name="Veneault-Fourrey C."/>
            <person name="LaButti K."/>
            <person name="Lindquist E.A."/>
            <person name="Lipzen A."/>
            <person name="Lundell T."/>
            <person name="Morin E."/>
            <person name="Murat C."/>
            <person name="Riley R."/>
            <person name="Ohm R."/>
            <person name="Sun H."/>
            <person name="Tunlid A."/>
            <person name="Henrissat B."/>
            <person name="Grigoriev I.V."/>
            <person name="Hibbett D.S."/>
            <person name="Martin F."/>
        </authorList>
    </citation>
    <scope>NUCLEOTIDE SEQUENCE [LARGE SCALE GENOMIC DNA]</scope>
    <source>
        <strain evidence="2">Marx 270</strain>
    </source>
</reference>
<protein>
    <submittedName>
        <fullName evidence="1">Uncharacterized protein</fullName>
    </submittedName>
</protein>
<reference evidence="1 2" key="1">
    <citation type="submission" date="2014-04" db="EMBL/GenBank/DDBJ databases">
        <authorList>
            <consortium name="DOE Joint Genome Institute"/>
            <person name="Kuo A."/>
            <person name="Kohler A."/>
            <person name="Costa M.D."/>
            <person name="Nagy L.G."/>
            <person name="Floudas D."/>
            <person name="Copeland A."/>
            <person name="Barry K.W."/>
            <person name="Cichocki N."/>
            <person name="Veneault-Fourrey C."/>
            <person name="LaButti K."/>
            <person name="Lindquist E.A."/>
            <person name="Lipzen A."/>
            <person name="Lundell T."/>
            <person name="Morin E."/>
            <person name="Murat C."/>
            <person name="Sun H."/>
            <person name="Tunlid A."/>
            <person name="Henrissat B."/>
            <person name="Grigoriev I.V."/>
            <person name="Hibbett D.S."/>
            <person name="Martin F."/>
            <person name="Nordberg H.P."/>
            <person name="Cantor M.N."/>
            <person name="Hua S.X."/>
        </authorList>
    </citation>
    <scope>NUCLEOTIDE SEQUENCE [LARGE SCALE GENOMIC DNA]</scope>
    <source>
        <strain evidence="1 2">Marx 270</strain>
    </source>
</reference>
<evidence type="ECO:0000313" key="2">
    <source>
        <dbReference type="Proteomes" id="UP000054217"/>
    </source>
</evidence>
<gene>
    <name evidence="1" type="ORF">M404DRAFT_849753</name>
</gene>
<dbReference type="EMBL" id="KN832014">
    <property type="protein sequence ID" value="KIN98572.1"/>
    <property type="molecule type" value="Genomic_DNA"/>
</dbReference>
<dbReference type="InParanoid" id="A0A0C3INM7"/>
<evidence type="ECO:0000313" key="1">
    <source>
        <dbReference type="EMBL" id="KIN98572.1"/>
    </source>
</evidence>
<keyword evidence="2" id="KW-1185">Reference proteome</keyword>
<sequence length="99" mass="11399">MYFKLQCCLSVLFAEDLRRLCHIIRQCLTTPSRPLPLMSPTSRCTLTTLATHPVSPAQWEMETSPTRLTMPLFPVRCYTRPKSPDSWVTAHRRSMHPVA</sequence>
<proteinExistence type="predicted"/>
<name>A0A0C3INM7_PISTI</name>
<dbReference type="Proteomes" id="UP000054217">
    <property type="component" value="Unassembled WGS sequence"/>
</dbReference>
<dbReference type="AlphaFoldDB" id="A0A0C3INM7"/>